<dbReference type="EMBL" id="JBEYBF010000002">
    <property type="protein sequence ID" value="MEU1950909.1"/>
    <property type="molecule type" value="Genomic_DNA"/>
</dbReference>
<organism evidence="2 3">
    <name type="scientific">Nocardia rhamnosiphila</name>
    <dbReference type="NCBI Taxonomy" id="426716"/>
    <lineage>
        <taxon>Bacteria</taxon>
        <taxon>Bacillati</taxon>
        <taxon>Actinomycetota</taxon>
        <taxon>Actinomycetes</taxon>
        <taxon>Mycobacteriales</taxon>
        <taxon>Nocardiaceae</taxon>
        <taxon>Nocardia</taxon>
    </lineage>
</organism>
<reference evidence="2 3" key="1">
    <citation type="submission" date="2024-06" db="EMBL/GenBank/DDBJ databases">
        <title>The Natural Products Discovery Center: Release of the First 8490 Sequenced Strains for Exploring Actinobacteria Biosynthetic Diversity.</title>
        <authorList>
            <person name="Kalkreuter E."/>
            <person name="Kautsar S.A."/>
            <person name="Yang D."/>
            <person name="Bader C.D."/>
            <person name="Teijaro C.N."/>
            <person name="Fluegel L."/>
            <person name="Davis C.M."/>
            <person name="Simpson J.R."/>
            <person name="Lauterbach L."/>
            <person name="Steele A.D."/>
            <person name="Gui C."/>
            <person name="Meng S."/>
            <person name="Li G."/>
            <person name="Viehrig K."/>
            <person name="Ye F."/>
            <person name="Su P."/>
            <person name="Kiefer A.F."/>
            <person name="Nichols A."/>
            <person name="Cepeda A.J."/>
            <person name="Yan W."/>
            <person name="Fan B."/>
            <person name="Jiang Y."/>
            <person name="Adhikari A."/>
            <person name="Zheng C.-J."/>
            <person name="Schuster L."/>
            <person name="Cowan T.M."/>
            <person name="Smanski M.J."/>
            <person name="Chevrette M.G."/>
            <person name="De Carvalho L.P.S."/>
            <person name="Shen B."/>
        </authorList>
    </citation>
    <scope>NUCLEOTIDE SEQUENCE [LARGE SCALE GENOMIC DNA]</scope>
    <source>
        <strain evidence="2 3">NPDC019708</strain>
    </source>
</reference>
<feature type="transmembrane region" description="Helical" evidence="1">
    <location>
        <begin position="64"/>
        <end position="87"/>
    </location>
</feature>
<dbReference type="RefSeq" id="WP_356958440.1">
    <property type="nucleotide sequence ID" value="NZ_JBEYBD010000013.1"/>
</dbReference>
<feature type="transmembrane region" description="Helical" evidence="1">
    <location>
        <begin position="138"/>
        <end position="163"/>
    </location>
</feature>
<evidence type="ECO:0000256" key="1">
    <source>
        <dbReference type="SAM" id="Phobius"/>
    </source>
</evidence>
<feature type="transmembrane region" description="Helical" evidence="1">
    <location>
        <begin position="194"/>
        <end position="213"/>
    </location>
</feature>
<keyword evidence="3" id="KW-1185">Reference proteome</keyword>
<keyword evidence="1" id="KW-0812">Transmembrane</keyword>
<evidence type="ECO:0000313" key="3">
    <source>
        <dbReference type="Proteomes" id="UP001550628"/>
    </source>
</evidence>
<proteinExistence type="predicted"/>
<dbReference type="InterPro" id="IPR009339">
    <property type="entry name" value="DUF998"/>
</dbReference>
<feature type="transmembrane region" description="Helical" evidence="1">
    <location>
        <begin position="99"/>
        <end position="118"/>
    </location>
</feature>
<evidence type="ECO:0000313" key="2">
    <source>
        <dbReference type="EMBL" id="MEU1950909.1"/>
    </source>
</evidence>
<dbReference type="Pfam" id="PF06197">
    <property type="entry name" value="DUF998"/>
    <property type="match status" value="1"/>
</dbReference>
<protein>
    <submittedName>
        <fullName evidence="2">DUF998 domain-containing protein</fullName>
    </submittedName>
</protein>
<keyword evidence="1" id="KW-0472">Membrane</keyword>
<gene>
    <name evidence="2" type="ORF">ABZ510_03535</name>
</gene>
<keyword evidence="1" id="KW-1133">Transmembrane helix</keyword>
<dbReference type="Proteomes" id="UP001550628">
    <property type="component" value="Unassembled WGS sequence"/>
</dbReference>
<comment type="caution">
    <text evidence="2">The sequence shown here is derived from an EMBL/GenBank/DDBJ whole genome shotgun (WGS) entry which is preliminary data.</text>
</comment>
<feature type="transmembrane region" description="Helical" evidence="1">
    <location>
        <begin position="170"/>
        <end position="188"/>
    </location>
</feature>
<sequence length="219" mass="22353">MTLASHAPTANTSEHAPGPATGYLLLAGAAAGPAFFASAITQMLTRAGFDITRHPISQLATGDLGWIQIITFIAAGMGALTLAAGLWRTLTEGLGRRALPILVGVFGIGLIAAGMFTMDPENGFPAGTPDGPVAQMSWHSIAHSAAAAVAFTALALAALVLSVRCARRRMVLPAVASAAAGLVLLVPISPGYMSIQIAINGLIAFTWTTVLALSQRRAA</sequence>
<name>A0ABV2WJ47_9NOCA</name>
<accession>A0ABV2WJ47</accession>
<feature type="transmembrane region" description="Helical" evidence="1">
    <location>
        <begin position="23"/>
        <end position="44"/>
    </location>
</feature>